<dbReference type="Gene3D" id="6.20.240.40">
    <property type="match status" value="1"/>
</dbReference>
<dbReference type="Proteomes" id="UP000297703">
    <property type="component" value="Unassembled WGS sequence"/>
</dbReference>
<reference evidence="1 2" key="1">
    <citation type="submission" date="2019-04" db="EMBL/GenBank/DDBJ databases">
        <title>Draft genome of the big-headed turtle Platysternon megacephalum.</title>
        <authorList>
            <person name="Gong S."/>
        </authorList>
    </citation>
    <scope>NUCLEOTIDE SEQUENCE [LARGE SCALE GENOMIC DNA]</scope>
    <source>
        <strain evidence="1">DO16091913</strain>
        <tissue evidence="1">Muscle</tissue>
    </source>
</reference>
<proteinExistence type="predicted"/>
<keyword evidence="2" id="KW-1185">Reference proteome</keyword>
<dbReference type="EMBL" id="QXTE01000078">
    <property type="protein sequence ID" value="TFK07796.1"/>
    <property type="molecule type" value="Genomic_DNA"/>
</dbReference>
<accession>A0A4D9ECJ7</accession>
<comment type="caution">
    <text evidence="1">The sequence shown here is derived from an EMBL/GenBank/DDBJ whole genome shotgun (WGS) entry which is preliminary data.</text>
</comment>
<organism evidence="1 2">
    <name type="scientific">Platysternon megacephalum</name>
    <name type="common">big-headed turtle</name>
    <dbReference type="NCBI Taxonomy" id="55544"/>
    <lineage>
        <taxon>Eukaryota</taxon>
        <taxon>Metazoa</taxon>
        <taxon>Chordata</taxon>
        <taxon>Craniata</taxon>
        <taxon>Vertebrata</taxon>
        <taxon>Euteleostomi</taxon>
        <taxon>Archelosauria</taxon>
        <taxon>Testudinata</taxon>
        <taxon>Testudines</taxon>
        <taxon>Cryptodira</taxon>
        <taxon>Durocryptodira</taxon>
        <taxon>Testudinoidea</taxon>
        <taxon>Platysternidae</taxon>
        <taxon>Platysternon</taxon>
    </lineage>
</organism>
<dbReference type="AlphaFoldDB" id="A0A4D9ECJ7"/>
<dbReference type="OrthoDB" id="8020218at2759"/>
<reference evidence="1 2" key="2">
    <citation type="submission" date="2019-04" db="EMBL/GenBank/DDBJ databases">
        <title>The genome sequence of big-headed turtle.</title>
        <authorList>
            <person name="Gong S."/>
        </authorList>
    </citation>
    <scope>NUCLEOTIDE SEQUENCE [LARGE SCALE GENOMIC DNA]</scope>
    <source>
        <strain evidence="1">DO16091913</strain>
        <tissue evidence="1">Muscle</tissue>
    </source>
</reference>
<protein>
    <submittedName>
        <fullName evidence="1">LIM domain-binding protein 1</fullName>
    </submittedName>
</protein>
<sequence length="101" mass="12079">MYCNLWLIVFHGDFFPPLSKLKSEGKPQKQICQVVLDHFEKQYMKELGEAWSTVRLFCLFSLPHKRTAKNYIEFIQTGHCAFDYFTDKLRYQHGMIDEHCL</sequence>
<evidence type="ECO:0000313" key="2">
    <source>
        <dbReference type="Proteomes" id="UP000297703"/>
    </source>
</evidence>
<gene>
    <name evidence="1" type="ORF">DR999_PMT09308</name>
</gene>
<dbReference type="STRING" id="55544.A0A4D9ECJ7"/>
<evidence type="ECO:0000313" key="1">
    <source>
        <dbReference type="EMBL" id="TFK07796.1"/>
    </source>
</evidence>
<name>A0A4D9ECJ7_9SAUR</name>